<sequence>MISCVVILVLFSTFIQSCSSYEQCFAKPLQKNPDAEARFSVILSLRQTSGDEECQDIATSAIMTVAAIDWAVSRLNNVTLVPGVNFGYDLYDDCGIERYSMYSVLDAMDYYFPPDLRSCTGNSSTYYLGILGPSRSQNTQKVLEMVENMDIPVVSPTSTSPDLRNSPNFFRTVPSDDDQVRVFVDLMEQHNWNYVVAMHTDDNYGRYGVTKIAHLAKIRNICVNVIPGFKTTETFDDTSFRDTILQKLLDHIENTTDETLGVLYFGQRNVIQQLLSKMQLTANIKAKLKNIKWIMSESIGTRVSVLSGAPDVTNEAMTISMTTLDIPEVLEHANKIRSSASTSDDISSLIKNFGPISGDDWKDYIVSILDSVFAVTTSLKTAFDTRCTGYKVICEGFEDYYNSKKLETMNNTKVNYTALGPDISPTEFINKRRVVTFNGFGDLVPDSNTPLYDINMFTKPQLLRVGSYVNSSLSINLEFPSGFPSSKCQKGCELCVETPNIAYEFIEGDVYILGFFSLHRLSDDPFGCGEFRNLTFDVLSVEAFLNSIKESQSETNIKFGGIAFDDCYSSSRASMIISDLYTGKLKIPSETNPIDPAKIVGVVGPFPSGVTVPVTFLFSSIALPSISYASTSPDLDDKEINFPYFFRTVPSDVDQAHAMVEVLNAMGWQSVGLVYVNSNYGSKGKDAFKRVANASGICIVGEIKVQQEDSAQWNFDAQKSLESIMDKGTNLFIYFGTEGRMVDILSHIKDSDTPEANKNKFIFIGSDDWADSRNIKNMFGEMIEGSISFKIKTRTTNTNFVENLIKKTSSLDTASYWYKKFFRNYFQCYFEDDFVKAFPKPCSDNITITDTNGIMADGRVSHCILAVKALTKGIAKAKTDLCQGETEFPCAKYKRNVDHVRNKIAEVNILDDNQISFNVFDKNRNGDVGFQILQIRKDGDDFVYAEVGSYDNDNLMIKSENVRTAIANTLSVAECEANHGLAISDLSSSSPEQEDFRLADIIVIALLGSLCVVLIIVIFAVVYCFWRKTTGLHKMLEETKARITYYNEIGTPKKQKQKHSGKKNGDIGSFDNPVFPNGGLVPVEPPGQHYLPLHESGQVRSAHRYDGNRLDLLNQTTPKQSVSTSNQSLLETTRPDLPPRNIPEQRIVSKSESDIHNSYPVIKPKMGNYFALSNQPRMGTAMNTTPTDSLHSQGSVFGFPRQQVTTTPDEENPENILLQTENHIPPSKSLPSSPRSPYEKHKISQTVQENRTRSQSSPLSHNNSIHSQFSGETLHMTGNLSPQRRKRLKSFSSEEPQKISRV</sequence>
<evidence type="ECO:0000256" key="1">
    <source>
        <dbReference type="ARBA" id="ARBA00004141"/>
    </source>
</evidence>
<dbReference type="InterPro" id="IPR001828">
    <property type="entry name" value="ANF_lig-bd_rcpt"/>
</dbReference>
<feature type="signal peptide" evidence="9">
    <location>
        <begin position="1"/>
        <end position="20"/>
    </location>
</feature>
<keyword evidence="5" id="KW-0675">Receptor</keyword>
<dbReference type="Proteomes" id="UP000507470">
    <property type="component" value="Unassembled WGS sequence"/>
</dbReference>
<organism evidence="11 12">
    <name type="scientific">Mytilus coruscus</name>
    <name type="common">Sea mussel</name>
    <dbReference type="NCBI Taxonomy" id="42192"/>
    <lineage>
        <taxon>Eukaryota</taxon>
        <taxon>Metazoa</taxon>
        <taxon>Spiralia</taxon>
        <taxon>Lophotrochozoa</taxon>
        <taxon>Mollusca</taxon>
        <taxon>Bivalvia</taxon>
        <taxon>Autobranchia</taxon>
        <taxon>Pteriomorphia</taxon>
        <taxon>Mytilida</taxon>
        <taxon>Mytiloidea</taxon>
        <taxon>Mytilidae</taxon>
        <taxon>Mytilinae</taxon>
        <taxon>Mytilus</taxon>
    </lineage>
</organism>
<dbReference type="InterPro" id="IPR000337">
    <property type="entry name" value="GPCR_3"/>
</dbReference>
<evidence type="ECO:0000313" key="12">
    <source>
        <dbReference type="Proteomes" id="UP000507470"/>
    </source>
</evidence>
<dbReference type="GO" id="GO:0016020">
    <property type="term" value="C:membrane"/>
    <property type="evidence" value="ECO:0007669"/>
    <property type="project" value="UniProtKB-SubCell"/>
</dbReference>
<keyword evidence="2 8" id="KW-0812">Transmembrane</keyword>
<reference evidence="11 12" key="1">
    <citation type="submission" date="2020-06" db="EMBL/GenBank/DDBJ databases">
        <authorList>
            <person name="Li R."/>
            <person name="Bekaert M."/>
        </authorList>
    </citation>
    <scope>NUCLEOTIDE SEQUENCE [LARGE SCALE GENOMIC DNA]</scope>
    <source>
        <strain evidence="12">wild</strain>
    </source>
</reference>
<dbReference type="CDD" id="cd06350">
    <property type="entry name" value="PBP1_GPCR_family_C-like"/>
    <property type="match status" value="1"/>
</dbReference>
<feature type="chain" id="PRO_5026892475" evidence="9">
    <location>
        <begin position="21"/>
        <end position="1302"/>
    </location>
</feature>
<feature type="region of interest" description="Disordered" evidence="7">
    <location>
        <begin position="1220"/>
        <end position="1302"/>
    </location>
</feature>
<evidence type="ECO:0000256" key="4">
    <source>
        <dbReference type="ARBA" id="ARBA00023136"/>
    </source>
</evidence>
<evidence type="ECO:0000256" key="9">
    <source>
        <dbReference type="SAM" id="SignalP"/>
    </source>
</evidence>
<dbReference type="SUPFAM" id="SSF53822">
    <property type="entry name" value="Periplasmic binding protein-like I"/>
    <property type="match status" value="2"/>
</dbReference>
<keyword evidence="12" id="KW-1185">Reference proteome</keyword>
<evidence type="ECO:0000256" key="5">
    <source>
        <dbReference type="ARBA" id="ARBA00023170"/>
    </source>
</evidence>
<comment type="subcellular location">
    <subcellularLocation>
        <location evidence="1">Membrane</location>
        <topology evidence="1">Multi-pass membrane protein</topology>
    </subcellularLocation>
</comment>
<dbReference type="InterPro" id="IPR050726">
    <property type="entry name" value="mGluR"/>
</dbReference>
<evidence type="ECO:0000256" key="7">
    <source>
        <dbReference type="SAM" id="MobiDB-lite"/>
    </source>
</evidence>
<gene>
    <name evidence="11" type="ORF">MCOR_40031</name>
</gene>
<dbReference type="PRINTS" id="PR00248">
    <property type="entry name" value="GPCRMGR"/>
</dbReference>
<evidence type="ECO:0000256" key="8">
    <source>
        <dbReference type="SAM" id="Phobius"/>
    </source>
</evidence>
<feature type="compositionally biased region" description="Polar residues" evidence="7">
    <location>
        <begin position="1113"/>
        <end position="1131"/>
    </location>
</feature>
<name>A0A6J8DEU1_MYTCO</name>
<feature type="compositionally biased region" description="Polar residues" evidence="7">
    <location>
        <begin position="1244"/>
        <end position="1282"/>
    </location>
</feature>
<dbReference type="InterPro" id="IPR028082">
    <property type="entry name" value="Peripla_BP_I"/>
</dbReference>
<feature type="region of interest" description="Disordered" evidence="7">
    <location>
        <begin position="1112"/>
        <end position="1142"/>
    </location>
</feature>
<dbReference type="EMBL" id="CACVKT020007226">
    <property type="protein sequence ID" value="CAC5406459.1"/>
    <property type="molecule type" value="Genomic_DNA"/>
</dbReference>
<feature type="transmembrane region" description="Helical" evidence="8">
    <location>
        <begin position="1001"/>
        <end position="1026"/>
    </location>
</feature>
<feature type="compositionally biased region" description="Low complexity" evidence="7">
    <location>
        <begin position="1225"/>
        <end position="1236"/>
    </location>
</feature>
<feature type="domain" description="Receptor ligand binding region" evidence="10">
    <location>
        <begin position="66"/>
        <end position="414"/>
    </location>
</feature>
<keyword evidence="6" id="KW-0325">Glycoprotein</keyword>
<dbReference type="PANTHER" id="PTHR24060">
    <property type="entry name" value="METABOTROPIC GLUTAMATE RECEPTOR"/>
    <property type="match status" value="1"/>
</dbReference>
<feature type="domain" description="Receptor ligand binding region" evidence="10">
    <location>
        <begin position="555"/>
        <end position="801"/>
    </location>
</feature>
<proteinExistence type="predicted"/>
<evidence type="ECO:0000256" key="3">
    <source>
        <dbReference type="ARBA" id="ARBA00022989"/>
    </source>
</evidence>
<evidence type="ECO:0000259" key="10">
    <source>
        <dbReference type="Pfam" id="PF01094"/>
    </source>
</evidence>
<keyword evidence="9" id="KW-0732">Signal</keyword>
<dbReference type="Pfam" id="PF01094">
    <property type="entry name" value="ANF_receptor"/>
    <property type="match status" value="2"/>
</dbReference>
<accession>A0A6J8DEU1</accession>
<evidence type="ECO:0000256" key="6">
    <source>
        <dbReference type="ARBA" id="ARBA00023180"/>
    </source>
</evidence>
<keyword evidence="4 8" id="KW-0472">Membrane</keyword>
<dbReference type="GO" id="GO:0004930">
    <property type="term" value="F:G protein-coupled receptor activity"/>
    <property type="evidence" value="ECO:0007669"/>
    <property type="project" value="InterPro"/>
</dbReference>
<evidence type="ECO:0000256" key="2">
    <source>
        <dbReference type="ARBA" id="ARBA00022692"/>
    </source>
</evidence>
<evidence type="ECO:0000313" key="11">
    <source>
        <dbReference type="EMBL" id="CAC5406459.1"/>
    </source>
</evidence>
<keyword evidence="3 8" id="KW-1133">Transmembrane helix</keyword>
<protein>
    <submittedName>
        <fullName evidence="11">GRM5</fullName>
    </submittedName>
</protein>
<dbReference type="OrthoDB" id="425344at2759"/>
<dbReference type="Gene3D" id="3.40.50.2300">
    <property type="match status" value="4"/>
</dbReference>